<evidence type="ECO:0000256" key="8">
    <source>
        <dbReference type="ARBA" id="ARBA00023012"/>
    </source>
</evidence>
<dbReference type="EC" id="2.7.13.3" evidence="2"/>
<organism evidence="10 11">
    <name type="scientific">Granulicella mallensis</name>
    <dbReference type="NCBI Taxonomy" id="940614"/>
    <lineage>
        <taxon>Bacteria</taxon>
        <taxon>Pseudomonadati</taxon>
        <taxon>Acidobacteriota</taxon>
        <taxon>Terriglobia</taxon>
        <taxon>Terriglobales</taxon>
        <taxon>Acidobacteriaceae</taxon>
        <taxon>Granulicella</taxon>
    </lineage>
</organism>
<comment type="catalytic activity">
    <reaction evidence="1">
        <text>ATP + protein L-histidine = ADP + protein N-phospho-L-histidine.</text>
        <dbReference type="EC" id="2.7.13.3"/>
    </reaction>
</comment>
<dbReference type="SUPFAM" id="SSF47384">
    <property type="entry name" value="Homodimeric domain of signal transducing histidine kinase"/>
    <property type="match status" value="1"/>
</dbReference>
<dbReference type="SUPFAM" id="SSF55874">
    <property type="entry name" value="ATPase domain of HSP90 chaperone/DNA topoisomerase II/histidine kinase"/>
    <property type="match status" value="1"/>
</dbReference>
<evidence type="ECO:0000256" key="2">
    <source>
        <dbReference type="ARBA" id="ARBA00012438"/>
    </source>
</evidence>
<evidence type="ECO:0000256" key="3">
    <source>
        <dbReference type="ARBA" id="ARBA00022553"/>
    </source>
</evidence>
<dbReference type="InterPro" id="IPR003661">
    <property type="entry name" value="HisK_dim/P_dom"/>
</dbReference>
<feature type="domain" description="Histidine kinase" evidence="9">
    <location>
        <begin position="35"/>
        <end position="244"/>
    </location>
</feature>
<dbReference type="Pfam" id="PF02518">
    <property type="entry name" value="HATPase_c"/>
    <property type="match status" value="1"/>
</dbReference>
<keyword evidence="4" id="KW-0808">Transferase</keyword>
<keyword evidence="3" id="KW-0597">Phosphoprotein</keyword>
<dbReference type="CDD" id="cd00082">
    <property type="entry name" value="HisKA"/>
    <property type="match status" value="1"/>
</dbReference>
<dbReference type="Gene3D" id="3.30.565.10">
    <property type="entry name" value="Histidine kinase-like ATPase, C-terminal domain"/>
    <property type="match status" value="1"/>
</dbReference>
<keyword evidence="8" id="KW-0902">Two-component regulatory system</keyword>
<dbReference type="PRINTS" id="PR00344">
    <property type="entry name" value="BCTRLSENSOR"/>
</dbReference>
<dbReference type="GO" id="GO:0005524">
    <property type="term" value="F:ATP binding"/>
    <property type="evidence" value="ECO:0007669"/>
    <property type="project" value="UniProtKB-KW"/>
</dbReference>
<evidence type="ECO:0000256" key="1">
    <source>
        <dbReference type="ARBA" id="ARBA00000085"/>
    </source>
</evidence>
<gene>
    <name evidence="10" type="ORF">HDF15_002969</name>
</gene>
<name>A0A7W7ZR60_9BACT</name>
<evidence type="ECO:0000256" key="4">
    <source>
        <dbReference type="ARBA" id="ARBA00022679"/>
    </source>
</evidence>
<evidence type="ECO:0000313" key="10">
    <source>
        <dbReference type="EMBL" id="MBB5064611.1"/>
    </source>
</evidence>
<dbReference type="PROSITE" id="PS50109">
    <property type="entry name" value="HIS_KIN"/>
    <property type="match status" value="1"/>
</dbReference>
<dbReference type="InterPro" id="IPR036097">
    <property type="entry name" value="HisK_dim/P_sf"/>
</dbReference>
<dbReference type="InterPro" id="IPR004358">
    <property type="entry name" value="Sig_transdc_His_kin-like_C"/>
</dbReference>
<dbReference type="EMBL" id="JACHIO010000011">
    <property type="protein sequence ID" value="MBB5064611.1"/>
    <property type="molecule type" value="Genomic_DNA"/>
</dbReference>
<sequence length="248" mass="27419">MDVATISGLQSKLVLLADVLQKVEERATAGQLALEMIHEIKNPLEALGHLTYLASQEADDPDKVRTYMRLAEEQMMTLDHVVGQTLGFARSSQAPKPIDLAILAEAALRIHQRMIDTRKIRLVKELPQGLVAEVYRGEILQVISNLIVNALDALPADGVVCIRLRKRRGEIHVLVADNGHGIPAEHRNEIFQPFFTTKADRGTGLGLALSWKIIEHHHGRICMRSSVHPGRSGTIFKICLPAKAESIC</sequence>
<evidence type="ECO:0000259" key="9">
    <source>
        <dbReference type="PROSITE" id="PS50109"/>
    </source>
</evidence>
<dbReference type="SMART" id="SM00387">
    <property type="entry name" value="HATPase_c"/>
    <property type="match status" value="1"/>
</dbReference>
<evidence type="ECO:0000313" key="11">
    <source>
        <dbReference type="Proteomes" id="UP000584867"/>
    </source>
</evidence>
<dbReference type="InterPro" id="IPR005467">
    <property type="entry name" value="His_kinase_dom"/>
</dbReference>
<dbReference type="PANTHER" id="PTHR43065">
    <property type="entry name" value="SENSOR HISTIDINE KINASE"/>
    <property type="match status" value="1"/>
</dbReference>
<dbReference type="InterPro" id="IPR003594">
    <property type="entry name" value="HATPase_dom"/>
</dbReference>
<keyword evidence="7" id="KW-0067">ATP-binding</keyword>
<comment type="caution">
    <text evidence="10">The sequence shown here is derived from an EMBL/GenBank/DDBJ whole genome shotgun (WGS) entry which is preliminary data.</text>
</comment>
<keyword evidence="5" id="KW-0547">Nucleotide-binding</keyword>
<dbReference type="GO" id="GO:0000155">
    <property type="term" value="F:phosphorelay sensor kinase activity"/>
    <property type="evidence" value="ECO:0007669"/>
    <property type="project" value="InterPro"/>
</dbReference>
<dbReference type="RefSeq" id="WP_184256635.1">
    <property type="nucleotide sequence ID" value="NZ_JACHIO010000011.1"/>
</dbReference>
<proteinExistence type="predicted"/>
<evidence type="ECO:0000256" key="5">
    <source>
        <dbReference type="ARBA" id="ARBA00022741"/>
    </source>
</evidence>
<evidence type="ECO:0000256" key="6">
    <source>
        <dbReference type="ARBA" id="ARBA00022777"/>
    </source>
</evidence>
<dbReference type="AlphaFoldDB" id="A0A7W7ZR60"/>
<evidence type="ECO:0000256" key="7">
    <source>
        <dbReference type="ARBA" id="ARBA00022840"/>
    </source>
</evidence>
<dbReference type="Proteomes" id="UP000584867">
    <property type="component" value="Unassembled WGS sequence"/>
</dbReference>
<reference evidence="10 11" key="1">
    <citation type="submission" date="2020-08" db="EMBL/GenBank/DDBJ databases">
        <title>Genomic Encyclopedia of Type Strains, Phase IV (KMG-V): Genome sequencing to study the core and pangenomes of soil and plant-associated prokaryotes.</title>
        <authorList>
            <person name="Whitman W."/>
        </authorList>
    </citation>
    <scope>NUCLEOTIDE SEQUENCE [LARGE SCALE GENOMIC DNA]</scope>
    <source>
        <strain evidence="10 11">X5P3</strain>
    </source>
</reference>
<protein>
    <recommendedName>
        <fullName evidence="2">histidine kinase</fullName>
        <ecNumber evidence="2">2.7.13.3</ecNumber>
    </recommendedName>
</protein>
<dbReference type="PANTHER" id="PTHR43065:SF10">
    <property type="entry name" value="PEROXIDE STRESS-ACTIVATED HISTIDINE KINASE MAK3"/>
    <property type="match status" value="1"/>
</dbReference>
<dbReference type="Gene3D" id="1.10.287.130">
    <property type="match status" value="1"/>
</dbReference>
<dbReference type="InterPro" id="IPR036890">
    <property type="entry name" value="HATPase_C_sf"/>
</dbReference>
<keyword evidence="6 10" id="KW-0418">Kinase</keyword>
<accession>A0A7W7ZR60</accession>